<evidence type="ECO:0000313" key="4">
    <source>
        <dbReference type="Proteomes" id="UP000655225"/>
    </source>
</evidence>
<dbReference type="InterPro" id="IPR002885">
    <property type="entry name" value="PPR_rpt"/>
</dbReference>
<gene>
    <name evidence="3" type="ORF">HHK36_001094</name>
</gene>
<dbReference type="PANTHER" id="PTHR47926">
    <property type="entry name" value="PENTATRICOPEPTIDE REPEAT-CONTAINING PROTEIN"/>
    <property type="match status" value="1"/>
</dbReference>
<comment type="caution">
    <text evidence="3">The sequence shown here is derived from an EMBL/GenBank/DDBJ whole genome shotgun (WGS) entry which is preliminary data.</text>
</comment>
<dbReference type="GO" id="GO:0016556">
    <property type="term" value="P:mRNA modification"/>
    <property type="evidence" value="ECO:0007669"/>
    <property type="project" value="UniProtKB-ARBA"/>
</dbReference>
<dbReference type="EMBL" id="JABCRI010000001">
    <property type="protein sequence ID" value="KAF8413118.1"/>
    <property type="molecule type" value="Genomic_DNA"/>
</dbReference>
<feature type="repeat" description="PPR" evidence="2">
    <location>
        <begin position="224"/>
        <end position="258"/>
    </location>
</feature>
<dbReference type="GO" id="GO:0005737">
    <property type="term" value="C:cytoplasm"/>
    <property type="evidence" value="ECO:0007669"/>
    <property type="project" value="UniProtKB-ARBA"/>
</dbReference>
<dbReference type="Pfam" id="PF01535">
    <property type="entry name" value="PPR"/>
    <property type="match status" value="5"/>
</dbReference>
<feature type="repeat" description="PPR" evidence="2">
    <location>
        <begin position="288"/>
        <end position="322"/>
    </location>
</feature>
<reference evidence="3 4" key="1">
    <citation type="submission" date="2020-04" db="EMBL/GenBank/DDBJ databases">
        <title>Plant Genome Project.</title>
        <authorList>
            <person name="Zhang R.-G."/>
        </authorList>
    </citation>
    <scope>NUCLEOTIDE SEQUENCE [LARGE SCALE GENOMIC DNA]</scope>
    <source>
        <strain evidence="3">YNK0</strain>
        <tissue evidence="3">Leaf</tissue>
    </source>
</reference>
<dbReference type="Proteomes" id="UP000655225">
    <property type="component" value="Unassembled WGS sequence"/>
</dbReference>
<dbReference type="InterPro" id="IPR046848">
    <property type="entry name" value="E_motif"/>
</dbReference>
<dbReference type="GO" id="GO:0003723">
    <property type="term" value="F:RNA binding"/>
    <property type="evidence" value="ECO:0007669"/>
    <property type="project" value="InterPro"/>
</dbReference>
<evidence type="ECO:0008006" key="5">
    <source>
        <dbReference type="Google" id="ProtNLM"/>
    </source>
</evidence>
<dbReference type="OrthoDB" id="330671at2759"/>
<evidence type="ECO:0000256" key="2">
    <source>
        <dbReference type="PROSITE-ProRule" id="PRU00708"/>
    </source>
</evidence>
<dbReference type="PROSITE" id="PS51375">
    <property type="entry name" value="PPR"/>
    <property type="match status" value="7"/>
</dbReference>
<dbReference type="FunFam" id="1.25.40.10:FF:000470">
    <property type="entry name" value="Pentatricopeptide repeat-containing protein At5g66520"/>
    <property type="match status" value="1"/>
</dbReference>
<dbReference type="NCBIfam" id="TIGR00756">
    <property type="entry name" value="PPR"/>
    <property type="match status" value="7"/>
</dbReference>
<evidence type="ECO:0000313" key="3">
    <source>
        <dbReference type="EMBL" id="KAF8413118.1"/>
    </source>
</evidence>
<dbReference type="FunFam" id="1.25.40.10:FF:000277">
    <property type="entry name" value="Pentatricopeptide repeat-containing protein, mitochondrial"/>
    <property type="match status" value="1"/>
</dbReference>
<dbReference type="Pfam" id="PF13041">
    <property type="entry name" value="PPR_2"/>
    <property type="match status" value="3"/>
</dbReference>
<dbReference type="Pfam" id="PF20431">
    <property type="entry name" value="E_motif"/>
    <property type="match status" value="1"/>
</dbReference>
<dbReference type="Gene3D" id="1.25.40.10">
    <property type="entry name" value="Tetratricopeptide repeat domain"/>
    <property type="match status" value="4"/>
</dbReference>
<feature type="repeat" description="PPR" evidence="2">
    <location>
        <begin position="389"/>
        <end position="423"/>
    </location>
</feature>
<organism evidence="3 4">
    <name type="scientific">Tetracentron sinense</name>
    <name type="common">Spur-leaf</name>
    <dbReference type="NCBI Taxonomy" id="13715"/>
    <lineage>
        <taxon>Eukaryota</taxon>
        <taxon>Viridiplantae</taxon>
        <taxon>Streptophyta</taxon>
        <taxon>Embryophyta</taxon>
        <taxon>Tracheophyta</taxon>
        <taxon>Spermatophyta</taxon>
        <taxon>Magnoliopsida</taxon>
        <taxon>Trochodendrales</taxon>
        <taxon>Trochodendraceae</taxon>
        <taxon>Tetracentron</taxon>
    </lineage>
</organism>
<feature type="repeat" description="PPR" evidence="2">
    <location>
        <begin position="526"/>
        <end position="560"/>
    </location>
</feature>
<protein>
    <recommendedName>
        <fullName evidence="5">Pentatricopeptide repeat-containing protein</fullName>
    </recommendedName>
</protein>
<dbReference type="InterPro" id="IPR046960">
    <property type="entry name" value="PPR_At4g14850-like_plant"/>
</dbReference>
<keyword evidence="4" id="KW-1185">Reference proteome</keyword>
<accession>A0A835DRR1</accession>
<dbReference type="PANTHER" id="PTHR47926:SF436">
    <property type="entry name" value="PENTATRICOPEPTIDE REPEAT-CONTAINING PROTEIN ELI1, CHLOROPLASTIC-LIKE ISOFORM X2"/>
    <property type="match status" value="1"/>
</dbReference>
<dbReference type="OMA" id="TLYSCCG"/>
<proteinExistence type="predicted"/>
<feature type="repeat" description="PPR" evidence="2">
    <location>
        <begin position="358"/>
        <end position="388"/>
    </location>
</feature>
<name>A0A835DRR1_TETSI</name>
<dbReference type="InterPro" id="IPR011990">
    <property type="entry name" value="TPR-like_helical_dom_sf"/>
</dbReference>
<sequence length="587" mass="66206">MSTLTAHAHASPTKLTKRRDRVNSVSIQPCLSLLELCRNTKEFTQIHSKLIKLGLIQNPLAFTKLMGFCSIFPSADINYARLIFDRDKNPNSFAYNVIIRGYALRNQPEDAFSMFYEMVCSGNSIPNSLTFPFVLKACSKLNAIEEGKQVHGQVFKYGLGGDLFVQNSLITLYSCCGFVDSARQVFEKIPQPDRVSWNSMMTGMVNSGFIEEGHRMFNKMPDRNTVSWNCLIDGYVKSGSLEIARRFFDLMSGKNSTTWNIVIGGYVGSCLLEDARAIFDRMPLQLKDLITFNIIIDGYAREGRYKEVLDVFQELQMVKIEPNRFTMVSVLSACSSLAALEQGEWIHAYIDKNRIRVDAILGTALIDMYSKCGKIERALSLFEHMEERDVRAWNSMISGLGVHGYGKQALALFLEMMESNILPDDITFLSILGACRHSGLVNEGRRFFHLMSEVYNVTPKVEHYGCMVDLLGRANLLNEAKELIETMEVKSSIPMWGALLGACSRLGNIEIGEYAAINLFKLDPYDSRCYVTLSNMYSAADLYHEAIEVRRQMRNHGMEKVPGCSLIEVNGVVHEFRVGSDTLEETD</sequence>
<dbReference type="AlphaFoldDB" id="A0A835DRR1"/>
<keyword evidence="1" id="KW-0677">Repeat</keyword>
<feature type="repeat" description="PPR" evidence="2">
    <location>
        <begin position="193"/>
        <end position="223"/>
    </location>
</feature>
<evidence type="ECO:0000256" key="1">
    <source>
        <dbReference type="ARBA" id="ARBA00022737"/>
    </source>
</evidence>
<feature type="repeat" description="PPR" evidence="2">
    <location>
        <begin position="91"/>
        <end position="125"/>
    </location>
</feature>